<keyword evidence="2" id="KW-0808">Transferase</keyword>
<dbReference type="InterPro" id="IPR000182">
    <property type="entry name" value="GNAT_dom"/>
</dbReference>
<evidence type="ECO:0000313" key="3">
    <source>
        <dbReference type="Proteomes" id="UP000501076"/>
    </source>
</evidence>
<dbReference type="Proteomes" id="UP000501076">
    <property type="component" value="Plasmid pFDU301C"/>
</dbReference>
<dbReference type="SUPFAM" id="SSF55729">
    <property type="entry name" value="Acyl-CoA N-acyltransferases (Nat)"/>
    <property type="match status" value="1"/>
</dbReference>
<organism evidence="2 3">
    <name type="scientific">Priestia megaterium</name>
    <name type="common">Bacillus megaterium</name>
    <dbReference type="NCBI Taxonomy" id="1404"/>
    <lineage>
        <taxon>Bacteria</taxon>
        <taxon>Bacillati</taxon>
        <taxon>Bacillota</taxon>
        <taxon>Bacilli</taxon>
        <taxon>Bacillales</taxon>
        <taxon>Bacillaceae</taxon>
        <taxon>Priestia</taxon>
    </lineage>
</organism>
<dbReference type="RefSeq" id="WP_171779207.1">
    <property type="nucleotide sequence ID" value="NZ_CP045275.1"/>
</dbReference>
<feature type="domain" description="N-acetyltransferase" evidence="1">
    <location>
        <begin position="4"/>
        <end position="188"/>
    </location>
</feature>
<evidence type="ECO:0000259" key="1">
    <source>
        <dbReference type="PROSITE" id="PS51186"/>
    </source>
</evidence>
<protein>
    <submittedName>
        <fullName evidence="2">GNAT family N-acetyltransferase</fullName>
    </submittedName>
</protein>
<dbReference type="Gene3D" id="3.40.630.30">
    <property type="match status" value="1"/>
</dbReference>
<dbReference type="Pfam" id="PF00583">
    <property type="entry name" value="Acetyltransf_1"/>
    <property type="match status" value="1"/>
</dbReference>
<dbReference type="AlphaFoldDB" id="A0A6M6EA00"/>
<sequence>MININYKIITTDNIDFLEELCNQLMRFQADHATIRPDIMASMNYNNRLKPEYANTLRKHMVVAYDEERPVGFAFATIENVTEENLKGKPGWAAELDGIGFYPENYEVPKTIGTFKILYVDDEYRSFSIGKHLSNMTMDWLNSHEDVDDLWVYVANGNEIVGKLYEKYGFKLSHSVFNGFINAYCQKKK</sequence>
<keyword evidence="2" id="KW-0614">Plasmid</keyword>
<dbReference type="GO" id="GO:0016747">
    <property type="term" value="F:acyltransferase activity, transferring groups other than amino-acyl groups"/>
    <property type="evidence" value="ECO:0007669"/>
    <property type="project" value="InterPro"/>
</dbReference>
<dbReference type="EMBL" id="CP045275">
    <property type="protein sequence ID" value="QJX81228.1"/>
    <property type="molecule type" value="Genomic_DNA"/>
</dbReference>
<geneLocation type="plasmid" evidence="3">
    <name>pfdu301c</name>
</geneLocation>
<name>A0A6M6EA00_PRIMG</name>
<evidence type="ECO:0000313" key="2">
    <source>
        <dbReference type="EMBL" id="QJX81228.1"/>
    </source>
</evidence>
<dbReference type="PROSITE" id="PS51186">
    <property type="entry name" value="GNAT"/>
    <property type="match status" value="1"/>
</dbReference>
<accession>A0A6M6EA00</accession>
<dbReference type="InterPro" id="IPR016181">
    <property type="entry name" value="Acyl_CoA_acyltransferase"/>
</dbReference>
<proteinExistence type="predicted"/>
<gene>
    <name evidence="2" type="ORF">FDZ14_34550</name>
</gene>
<reference evidence="2 3" key="1">
    <citation type="submission" date="2019-10" db="EMBL/GenBank/DDBJ databases">
        <title>Complete genome sequences for adaption low water activity.</title>
        <authorList>
            <person name="Zhao L."/>
            <person name="Zhong J."/>
        </authorList>
    </citation>
    <scope>NUCLEOTIDE SEQUENCE [LARGE SCALE GENOMIC DNA]</scope>
    <source>
        <strain evidence="2 3">FDU301</strain>
        <plasmid evidence="3">pfdu301c</plasmid>
    </source>
</reference>